<proteinExistence type="predicted"/>
<evidence type="ECO:0000259" key="1">
    <source>
        <dbReference type="Pfam" id="PF13007"/>
    </source>
</evidence>
<dbReference type="EMBL" id="JAETWB010000051">
    <property type="protein sequence ID" value="MBL6082178.1"/>
    <property type="molecule type" value="Genomic_DNA"/>
</dbReference>
<evidence type="ECO:0000313" key="3">
    <source>
        <dbReference type="Proteomes" id="UP000660885"/>
    </source>
</evidence>
<dbReference type="InterPro" id="IPR024463">
    <property type="entry name" value="Transposase_TnpC_homeodom"/>
</dbReference>
<dbReference type="RefSeq" id="WP_202835389.1">
    <property type="nucleotide sequence ID" value="NZ_JAETWB010000051.1"/>
</dbReference>
<evidence type="ECO:0000313" key="2">
    <source>
        <dbReference type="EMBL" id="MBL6082178.1"/>
    </source>
</evidence>
<keyword evidence="3" id="KW-1185">Reference proteome</keyword>
<reference evidence="2 3" key="1">
    <citation type="submission" date="2021-01" db="EMBL/GenBank/DDBJ databases">
        <title>Belnapia mucosa sp. nov. and Belnapia arida sp. nov., isolated from the Tabernas Desert (Almeria, Spain).</title>
        <authorList>
            <person name="Molina-Menor E."/>
            <person name="Vidal-Verdu A."/>
            <person name="Calonge A."/>
            <person name="Satari L."/>
            <person name="Pereto J."/>
            <person name="Porcar M."/>
        </authorList>
    </citation>
    <scope>NUCLEOTIDE SEQUENCE [LARGE SCALE GENOMIC DNA]</scope>
    <source>
        <strain evidence="2 3">T18</strain>
    </source>
</reference>
<protein>
    <submittedName>
        <fullName evidence="2">Transposase</fullName>
    </submittedName>
</protein>
<comment type="caution">
    <text evidence="2">The sequence shown here is derived from an EMBL/GenBank/DDBJ whole genome shotgun (WGS) entry which is preliminary data.</text>
</comment>
<dbReference type="Proteomes" id="UP000660885">
    <property type="component" value="Unassembled WGS sequence"/>
</dbReference>
<organism evidence="2 3">
    <name type="scientific">Belnapia arida</name>
    <dbReference type="NCBI Taxonomy" id="2804533"/>
    <lineage>
        <taxon>Bacteria</taxon>
        <taxon>Pseudomonadati</taxon>
        <taxon>Pseudomonadota</taxon>
        <taxon>Alphaproteobacteria</taxon>
        <taxon>Acetobacterales</taxon>
        <taxon>Roseomonadaceae</taxon>
        <taxon>Belnapia</taxon>
    </lineage>
</organism>
<name>A0ABS1UBW5_9PROT</name>
<dbReference type="Pfam" id="PF13007">
    <property type="entry name" value="LZ_Tnp_IS66"/>
    <property type="match status" value="1"/>
</dbReference>
<sequence>MRAADDDTPSLPDDPEALRALLLSVTAERDALAARNEQLHHLLLKLKRRQFGSKSERLPEDQLLFVFEEIEAALAVCLRTCRGSSGCWSRTQRPARAARARWWRSAAMPRSGWT</sequence>
<feature type="domain" description="Transposase TnpC homeodomain" evidence="1">
    <location>
        <begin position="38"/>
        <end position="101"/>
    </location>
</feature>
<gene>
    <name evidence="2" type="ORF">JMJ56_29820</name>
</gene>
<accession>A0ABS1UBW5</accession>